<dbReference type="Pfam" id="PF09851">
    <property type="entry name" value="SHOCT"/>
    <property type="match status" value="1"/>
</dbReference>
<feature type="domain" description="SHOCT" evidence="8">
    <location>
        <begin position="8"/>
        <end position="32"/>
    </location>
</feature>
<evidence type="ECO:0000259" key="7">
    <source>
        <dbReference type="Pfam" id="PF04024"/>
    </source>
</evidence>
<dbReference type="PANTHER" id="PTHR33885:SF3">
    <property type="entry name" value="PHAGE SHOCK PROTEIN C"/>
    <property type="match status" value="1"/>
</dbReference>
<keyword evidence="4 6" id="KW-1133">Transmembrane helix</keyword>
<evidence type="ECO:0000256" key="4">
    <source>
        <dbReference type="ARBA" id="ARBA00022989"/>
    </source>
</evidence>
<dbReference type="Proteomes" id="UP000562027">
    <property type="component" value="Unassembled WGS sequence"/>
</dbReference>
<evidence type="ECO:0000256" key="1">
    <source>
        <dbReference type="ARBA" id="ARBA00004162"/>
    </source>
</evidence>
<comment type="caution">
    <text evidence="9">The sequence shown here is derived from an EMBL/GenBank/DDBJ whole genome shotgun (WGS) entry which is preliminary data.</text>
</comment>
<feature type="transmembrane region" description="Helical" evidence="6">
    <location>
        <begin position="88"/>
        <end position="107"/>
    </location>
</feature>
<accession>A0A840LB68</accession>
<evidence type="ECO:0000256" key="6">
    <source>
        <dbReference type="SAM" id="Phobius"/>
    </source>
</evidence>
<dbReference type="RefSeq" id="WP_184298538.1">
    <property type="nucleotide sequence ID" value="NZ_JACHLP010000003.1"/>
</dbReference>
<reference evidence="9 10" key="1">
    <citation type="submission" date="2020-08" db="EMBL/GenBank/DDBJ databases">
        <title>Functional genomics of gut bacteria from endangered species of beetles.</title>
        <authorList>
            <person name="Carlos-Shanley C."/>
        </authorList>
    </citation>
    <scope>NUCLEOTIDE SEQUENCE [LARGE SCALE GENOMIC DNA]</scope>
    <source>
        <strain evidence="9 10">S00239</strain>
    </source>
</reference>
<keyword evidence="10" id="KW-1185">Reference proteome</keyword>
<sequence length="128" mass="13990">MSFSNDFENLADLHQRGLLSDEEFARAKARLLDGMPQSPRQPKAAGDLSAALNALRRSRDDRWLGGVCGGLAQISGLASWIWRLIFLGLLFCSGTGLIAYLLLWLVLPEESATPRLGWNGHQQGGSKP</sequence>
<gene>
    <name evidence="9" type="ORF">HNP55_001878</name>
</gene>
<evidence type="ECO:0000313" key="9">
    <source>
        <dbReference type="EMBL" id="MBB4843359.1"/>
    </source>
</evidence>
<evidence type="ECO:0000256" key="2">
    <source>
        <dbReference type="ARBA" id="ARBA00022475"/>
    </source>
</evidence>
<feature type="domain" description="Phage shock protein PspC N-terminal" evidence="7">
    <location>
        <begin position="54"/>
        <end position="110"/>
    </location>
</feature>
<evidence type="ECO:0000256" key="5">
    <source>
        <dbReference type="ARBA" id="ARBA00023136"/>
    </source>
</evidence>
<name>A0A840LB68_9BURK</name>
<dbReference type="GO" id="GO:0005886">
    <property type="term" value="C:plasma membrane"/>
    <property type="evidence" value="ECO:0007669"/>
    <property type="project" value="UniProtKB-SubCell"/>
</dbReference>
<evidence type="ECO:0000259" key="8">
    <source>
        <dbReference type="Pfam" id="PF09851"/>
    </source>
</evidence>
<comment type="subcellular location">
    <subcellularLocation>
        <location evidence="1">Cell membrane</location>
        <topology evidence="1">Single-pass membrane protein</topology>
    </subcellularLocation>
</comment>
<dbReference type="Pfam" id="PF04024">
    <property type="entry name" value="PspC"/>
    <property type="match status" value="1"/>
</dbReference>
<dbReference type="InterPro" id="IPR018649">
    <property type="entry name" value="SHOCT"/>
</dbReference>
<evidence type="ECO:0000256" key="3">
    <source>
        <dbReference type="ARBA" id="ARBA00022692"/>
    </source>
</evidence>
<dbReference type="EMBL" id="JACHLP010000003">
    <property type="protein sequence ID" value="MBB4843359.1"/>
    <property type="molecule type" value="Genomic_DNA"/>
</dbReference>
<organism evidence="9 10">
    <name type="scientific">Roseateles oligotrophus</name>
    <dbReference type="NCBI Taxonomy" id="1769250"/>
    <lineage>
        <taxon>Bacteria</taxon>
        <taxon>Pseudomonadati</taxon>
        <taxon>Pseudomonadota</taxon>
        <taxon>Betaproteobacteria</taxon>
        <taxon>Burkholderiales</taxon>
        <taxon>Sphaerotilaceae</taxon>
        <taxon>Roseateles</taxon>
    </lineage>
</organism>
<keyword evidence="5 6" id="KW-0472">Membrane</keyword>
<proteinExistence type="predicted"/>
<dbReference type="InterPro" id="IPR052027">
    <property type="entry name" value="PspC"/>
</dbReference>
<evidence type="ECO:0000313" key="10">
    <source>
        <dbReference type="Proteomes" id="UP000562027"/>
    </source>
</evidence>
<dbReference type="PANTHER" id="PTHR33885">
    <property type="entry name" value="PHAGE SHOCK PROTEIN C"/>
    <property type="match status" value="1"/>
</dbReference>
<protein>
    <submittedName>
        <fullName evidence="9">Phage shock protein PspC (Stress-responsive transcriptional regulator)</fullName>
    </submittedName>
</protein>
<dbReference type="InterPro" id="IPR007168">
    <property type="entry name" value="Phageshock_PspC_N"/>
</dbReference>
<dbReference type="AlphaFoldDB" id="A0A840LB68"/>
<keyword evidence="2" id="KW-1003">Cell membrane</keyword>
<feature type="transmembrane region" description="Helical" evidence="6">
    <location>
        <begin position="63"/>
        <end position="82"/>
    </location>
</feature>
<keyword evidence="3 6" id="KW-0812">Transmembrane</keyword>